<dbReference type="Gene3D" id="1.20.1250.20">
    <property type="entry name" value="MFS general substrate transporter like domains"/>
    <property type="match status" value="2"/>
</dbReference>
<feature type="transmembrane region" description="Helical" evidence="8">
    <location>
        <begin position="51"/>
        <end position="71"/>
    </location>
</feature>
<dbReference type="InterPro" id="IPR011701">
    <property type="entry name" value="MFS"/>
</dbReference>
<feature type="transmembrane region" description="Helical" evidence="8">
    <location>
        <begin position="277"/>
        <end position="301"/>
    </location>
</feature>
<keyword evidence="2" id="KW-0813">Transport</keyword>
<feature type="transmembrane region" description="Helical" evidence="8">
    <location>
        <begin position="168"/>
        <end position="189"/>
    </location>
</feature>
<dbReference type="GO" id="GO:0005886">
    <property type="term" value="C:plasma membrane"/>
    <property type="evidence" value="ECO:0007669"/>
    <property type="project" value="UniProtKB-SubCell"/>
</dbReference>
<dbReference type="SUPFAM" id="SSF103473">
    <property type="entry name" value="MFS general substrate transporter"/>
    <property type="match status" value="1"/>
</dbReference>
<dbReference type="InterPro" id="IPR036259">
    <property type="entry name" value="MFS_trans_sf"/>
</dbReference>
<evidence type="ECO:0000256" key="3">
    <source>
        <dbReference type="ARBA" id="ARBA00022475"/>
    </source>
</evidence>
<protein>
    <submittedName>
        <fullName evidence="10">MFS transporter</fullName>
    </submittedName>
</protein>
<name>A0A0H2Q162_9ENTE</name>
<keyword evidence="3" id="KW-1003">Cell membrane</keyword>
<evidence type="ECO:0000313" key="10">
    <source>
        <dbReference type="EMBL" id="OUQ09767.1"/>
    </source>
</evidence>
<feature type="transmembrane region" description="Helical" evidence="8">
    <location>
        <begin position="243"/>
        <end position="265"/>
    </location>
</feature>
<feature type="transmembrane region" description="Helical" evidence="8">
    <location>
        <begin position="102"/>
        <end position="126"/>
    </location>
</feature>
<sequence length="434" mass="46925">MTNVSKGSKHLIIFACMLLQAIPYGIAQNIPPLFIHYLEKEYHFSVQSVGYIFMIGALAASLISPIAGKMYSKFPVKLIMLGGLILSAFGVMLNAVSSKLWMFLVANAITQIGTVTFSGLGVPFLIATWFDKKSKASALGIAFAGGSIGNFFLQPIVTNLLNHYELHIVYFMCALASLVVGVLVGVLLIRPNKQPIESSAAKQSTDSSKDSKISTNQSVPQGTHPANTQTGIGYKKTTQQKSFWALSCFYLIIGLAISALSSQYANFFASIHINTTLIGTIGSTFAIACLVGNVGGGFLFSKIGVRNAMFLAFILQLVTVILLIASIFIPSIKVFSAFAWAVLYGFNVYSYMSAPAVMMQTLFGMKDTSQILGVFSIFFAVGFALGNIVFGFFVDTFGFTAAWISILCYVLIGFSGLLFFITDIQKHKFADQTA</sequence>
<proteinExistence type="predicted"/>
<reference evidence="11" key="1">
    <citation type="submission" date="2017-04" db="EMBL/GenBank/DDBJ databases">
        <title>Function of individual gut microbiota members based on whole genome sequencing of pure cultures obtained from chicken caecum.</title>
        <authorList>
            <person name="Medvecky M."/>
            <person name="Cejkova D."/>
            <person name="Polansky O."/>
            <person name="Karasova D."/>
            <person name="Kubasova T."/>
            <person name="Cizek A."/>
            <person name="Rychlik I."/>
        </authorList>
    </citation>
    <scope>NUCLEOTIDE SEQUENCE [LARGE SCALE GENOMIC DNA]</scope>
    <source>
        <strain evidence="11">An144</strain>
    </source>
</reference>
<evidence type="ECO:0000256" key="7">
    <source>
        <dbReference type="SAM" id="MobiDB-lite"/>
    </source>
</evidence>
<keyword evidence="4 8" id="KW-0812">Transmembrane</keyword>
<feature type="region of interest" description="Disordered" evidence="7">
    <location>
        <begin position="199"/>
        <end position="231"/>
    </location>
</feature>
<feature type="domain" description="Major facilitator superfamily (MFS) profile" evidence="9">
    <location>
        <begin position="9"/>
        <end position="425"/>
    </location>
</feature>
<evidence type="ECO:0000256" key="6">
    <source>
        <dbReference type="ARBA" id="ARBA00023136"/>
    </source>
</evidence>
<dbReference type="InterPro" id="IPR020846">
    <property type="entry name" value="MFS_dom"/>
</dbReference>
<dbReference type="PROSITE" id="PS50850">
    <property type="entry name" value="MFS"/>
    <property type="match status" value="1"/>
</dbReference>
<comment type="subcellular location">
    <subcellularLocation>
        <location evidence="1">Cell membrane</location>
        <topology evidence="1">Multi-pass membrane protein</topology>
    </subcellularLocation>
</comment>
<gene>
    <name evidence="10" type="ORF">B5E88_08960</name>
</gene>
<evidence type="ECO:0000256" key="8">
    <source>
        <dbReference type="SAM" id="Phobius"/>
    </source>
</evidence>
<feature type="transmembrane region" description="Helical" evidence="8">
    <location>
        <begin position="371"/>
        <end position="394"/>
    </location>
</feature>
<dbReference type="InterPro" id="IPR050189">
    <property type="entry name" value="MFS_Efflux_Transporters"/>
</dbReference>
<feature type="compositionally biased region" description="Polar residues" evidence="7">
    <location>
        <begin position="216"/>
        <end position="231"/>
    </location>
</feature>
<dbReference type="AlphaFoldDB" id="A0A0H2Q162"/>
<evidence type="ECO:0000259" key="9">
    <source>
        <dbReference type="PROSITE" id="PS50850"/>
    </source>
</evidence>
<dbReference type="Pfam" id="PF07690">
    <property type="entry name" value="MFS_1"/>
    <property type="match status" value="1"/>
</dbReference>
<dbReference type="PANTHER" id="PTHR43124">
    <property type="entry name" value="PURINE EFFLUX PUMP PBUE"/>
    <property type="match status" value="1"/>
</dbReference>
<evidence type="ECO:0000256" key="4">
    <source>
        <dbReference type="ARBA" id="ARBA00022692"/>
    </source>
</evidence>
<evidence type="ECO:0000256" key="2">
    <source>
        <dbReference type="ARBA" id="ARBA00022448"/>
    </source>
</evidence>
<dbReference type="Proteomes" id="UP000196074">
    <property type="component" value="Unassembled WGS sequence"/>
</dbReference>
<dbReference type="NCBIfam" id="NF038246">
    <property type="entry name" value="bile_salt_MFS"/>
    <property type="match status" value="1"/>
</dbReference>
<feature type="transmembrane region" description="Helical" evidence="8">
    <location>
        <begin position="138"/>
        <end position="156"/>
    </location>
</feature>
<evidence type="ECO:0000256" key="1">
    <source>
        <dbReference type="ARBA" id="ARBA00004651"/>
    </source>
</evidence>
<evidence type="ECO:0000256" key="5">
    <source>
        <dbReference type="ARBA" id="ARBA00022989"/>
    </source>
</evidence>
<keyword evidence="5 8" id="KW-1133">Transmembrane helix</keyword>
<feature type="transmembrane region" description="Helical" evidence="8">
    <location>
        <begin position="338"/>
        <end position="359"/>
    </location>
</feature>
<organism evidence="10 11">
    <name type="scientific">Enterococcus cecorum</name>
    <dbReference type="NCBI Taxonomy" id="44008"/>
    <lineage>
        <taxon>Bacteria</taxon>
        <taxon>Bacillati</taxon>
        <taxon>Bacillota</taxon>
        <taxon>Bacilli</taxon>
        <taxon>Lactobacillales</taxon>
        <taxon>Enterococcaceae</taxon>
        <taxon>Enterococcus</taxon>
    </lineage>
</organism>
<keyword evidence="6 8" id="KW-0472">Membrane</keyword>
<comment type="caution">
    <text evidence="10">The sequence shown here is derived from an EMBL/GenBank/DDBJ whole genome shotgun (WGS) entry which is preliminary data.</text>
</comment>
<dbReference type="PANTHER" id="PTHR43124:SF3">
    <property type="entry name" value="CHLORAMPHENICOL EFFLUX PUMP RV0191"/>
    <property type="match status" value="1"/>
</dbReference>
<accession>A0A0H2Q162</accession>
<feature type="transmembrane region" description="Helical" evidence="8">
    <location>
        <begin position="400"/>
        <end position="421"/>
    </location>
</feature>
<dbReference type="GO" id="GO:0022857">
    <property type="term" value="F:transmembrane transporter activity"/>
    <property type="evidence" value="ECO:0007669"/>
    <property type="project" value="InterPro"/>
</dbReference>
<dbReference type="RefSeq" id="WP_047242282.1">
    <property type="nucleotide sequence ID" value="NZ_CP144495.1"/>
</dbReference>
<evidence type="ECO:0000313" key="11">
    <source>
        <dbReference type="Proteomes" id="UP000196074"/>
    </source>
</evidence>
<feature type="transmembrane region" description="Helical" evidence="8">
    <location>
        <begin position="78"/>
        <end position="96"/>
    </location>
</feature>
<dbReference type="EMBL" id="NFLC01000017">
    <property type="protein sequence ID" value="OUQ09767.1"/>
    <property type="molecule type" value="Genomic_DNA"/>
</dbReference>
<feature type="transmembrane region" description="Helical" evidence="8">
    <location>
        <begin position="308"/>
        <end position="332"/>
    </location>
</feature>